<evidence type="ECO:0000313" key="3">
    <source>
        <dbReference type="Proteomes" id="UP000476332"/>
    </source>
</evidence>
<keyword evidence="1" id="KW-0812">Transmembrane</keyword>
<protein>
    <submittedName>
        <fullName evidence="2">DUF1294 domain-containing protein</fullName>
    </submittedName>
</protein>
<organism evidence="2 3">
    <name type="scientific">Aurantimonas aggregata</name>
    <dbReference type="NCBI Taxonomy" id="2047720"/>
    <lineage>
        <taxon>Bacteria</taxon>
        <taxon>Pseudomonadati</taxon>
        <taxon>Pseudomonadota</taxon>
        <taxon>Alphaproteobacteria</taxon>
        <taxon>Hyphomicrobiales</taxon>
        <taxon>Aurantimonadaceae</taxon>
        <taxon>Aurantimonas</taxon>
    </lineage>
</organism>
<dbReference type="EMBL" id="JAAAMJ010000005">
    <property type="protein sequence ID" value="NDV87000.1"/>
    <property type="molecule type" value="Genomic_DNA"/>
</dbReference>
<evidence type="ECO:0000313" key="2">
    <source>
        <dbReference type="EMBL" id="NDV87000.1"/>
    </source>
</evidence>
<feature type="transmembrane region" description="Helical" evidence="1">
    <location>
        <begin position="37"/>
        <end position="54"/>
    </location>
</feature>
<sequence length="107" mass="11425">MIPAVLVYLLVVNVAAYAAFAYDKARAVRGRRRVPERRLLGLALIGGSVGAVVAQRRLRHKTQKEPFRSRLRAILVLHGLLLLGAAVVGADELAMLGEMAAGAASKP</sequence>
<dbReference type="Proteomes" id="UP000476332">
    <property type="component" value="Unassembled WGS sequence"/>
</dbReference>
<dbReference type="RefSeq" id="WP_163043738.1">
    <property type="nucleotide sequence ID" value="NZ_JAAAMJ010000005.1"/>
</dbReference>
<dbReference type="AlphaFoldDB" id="A0A6L9MHQ1"/>
<evidence type="ECO:0000256" key="1">
    <source>
        <dbReference type="SAM" id="Phobius"/>
    </source>
</evidence>
<keyword evidence="1" id="KW-0472">Membrane</keyword>
<feature type="transmembrane region" description="Helical" evidence="1">
    <location>
        <begin position="74"/>
        <end position="90"/>
    </location>
</feature>
<gene>
    <name evidence="2" type="ORF">GTW51_09815</name>
</gene>
<comment type="caution">
    <text evidence="2">The sequence shown here is derived from an EMBL/GenBank/DDBJ whole genome shotgun (WGS) entry which is preliminary data.</text>
</comment>
<reference evidence="2 3" key="1">
    <citation type="submission" date="2020-01" db="EMBL/GenBank/DDBJ databases">
        <title>Genomes of bacteria type strains.</title>
        <authorList>
            <person name="Chen J."/>
            <person name="Zhu S."/>
            <person name="Chen J."/>
        </authorList>
    </citation>
    <scope>NUCLEOTIDE SEQUENCE [LARGE SCALE GENOMIC DNA]</scope>
    <source>
        <strain evidence="2 3">KCTC 52919</strain>
    </source>
</reference>
<dbReference type="InterPro" id="IPR010718">
    <property type="entry name" value="DUF1294"/>
</dbReference>
<name>A0A6L9MHQ1_9HYPH</name>
<keyword evidence="3" id="KW-1185">Reference proteome</keyword>
<proteinExistence type="predicted"/>
<keyword evidence="1" id="KW-1133">Transmembrane helix</keyword>
<dbReference type="Pfam" id="PF06961">
    <property type="entry name" value="DUF1294"/>
    <property type="match status" value="1"/>
</dbReference>
<accession>A0A6L9MHQ1</accession>